<dbReference type="GO" id="GO:0006412">
    <property type="term" value="P:translation"/>
    <property type="evidence" value="ECO:0007669"/>
    <property type="project" value="InterPro"/>
</dbReference>
<evidence type="ECO:0000256" key="4">
    <source>
        <dbReference type="RuleBase" id="RU003815"/>
    </source>
</evidence>
<dbReference type="PANTHER" id="PTHR21569:SF1">
    <property type="entry name" value="SMALL RIBOSOMAL SUBUNIT PROTEIN US9M"/>
    <property type="match status" value="1"/>
</dbReference>
<dbReference type="Pfam" id="PF00380">
    <property type="entry name" value="Ribosomal_S9"/>
    <property type="match status" value="1"/>
</dbReference>
<dbReference type="GO" id="GO:0003723">
    <property type="term" value="F:RNA binding"/>
    <property type="evidence" value="ECO:0007669"/>
    <property type="project" value="TreeGrafter"/>
</dbReference>
<evidence type="ECO:0000313" key="10">
    <source>
        <dbReference type="Proteomes" id="UP000249754"/>
    </source>
</evidence>
<dbReference type="PANTHER" id="PTHR21569">
    <property type="entry name" value="RIBOSOMAL PROTEIN S9"/>
    <property type="match status" value="1"/>
</dbReference>
<dbReference type="Gene3D" id="3.30.230.10">
    <property type="match status" value="1"/>
</dbReference>
<keyword evidence="3 4" id="KW-0687">Ribonucleoprotein</keyword>
<dbReference type="SUPFAM" id="SSF54211">
    <property type="entry name" value="Ribosomal protein S5 domain 2-like"/>
    <property type="match status" value="1"/>
</dbReference>
<evidence type="ECO:0000256" key="1">
    <source>
        <dbReference type="ARBA" id="ARBA00005251"/>
    </source>
</evidence>
<dbReference type="EMBL" id="CP014504">
    <property type="protein sequence ID" value="AMQ00866.1"/>
    <property type="molecule type" value="Genomic_DNA"/>
</dbReference>
<dbReference type="Proteomes" id="UP000249754">
    <property type="component" value="Unassembled WGS sequence"/>
</dbReference>
<dbReference type="OrthoDB" id="9803965at2"/>
<dbReference type="Proteomes" id="UP000071561">
    <property type="component" value="Chromosome"/>
</dbReference>
<reference evidence="7 11" key="3">
    <citation type="submission" date="2020-08" db="EMBL/GenBank/DDBJ databases">
        <title>Genomic Encyclopedia of Type Strains, Phase IV (KMG-V): Genome sequencing to study the core and pangenomes of soil and plant-associated prokaryotes.</title>
        <authorList>
            <person name="Whitman W."/>
        </authorList>
    </citation>
    <scope>NUCLEOTIDE SEQUENCE [LARGE SCALE GENOMIC DNA]</scope>
    <source>
        <strain evidence="7 11">MP7CTX6</strain>
    </source>
</reference>
<dbReference type="EMBL" id="JACHCF010000011">
    <property type="protein sequence ID" value="MBB5623249.1"/>
    <property type="molecule type" value="Genomic_DNA"/>
</dbReference>
<evidence type="ECO:0000313" key="8">
    <source>
        <dbReference type="EMBL" id="RAJ34175.1"/>
    </source>
</evidence>
<dbReference type="NCBIfam" id="NF001099">
    <property type="entry name" value="PRK00132.1"/>
    <property type="match status" value="1"/>
</dbReference>
<comment type="similarity">
    <text evidence="1 4">Belongs to the universal ribosomal protein uS9 family.</text>
</comment>
<evidence type="ECO:0000256" key="2">
    <source>
        <dbReference type="ARBA" id="ARBA00022980"/>
    </source>
</evidence>
<dbReference type="InterPro" id="IPR023035">
    <property type="entry name" value="Ribosomal_uS9_bac/plastid"/>
</dbReference>
<dbReference type="InterPro" id="IPR020568">
    <property type="entry name" value="Ribosomal_Su5_D2-typ_SF"/>
</dbReference>
<proteinExistence type="inferred from homology"/>
<keyword evidence="9" id="KW-1185">Reference proteome</keyword>
<dbReference type="KEGG" id="pcm:AY601_4014"/>
<dbReference type="GO" id="GO:0022627">
    <property type="term" value="C:cytosolic small ribosomal subunit"/>
    <property type="evidence" value="ECO:0007669"/>
    <property type="project" value="TreeGrafter"/>
</dbReference>
<organism evidence="6 9">
    <name type="scientific">Pedobacter cryoconitis</name>
    <dbReference type="NCBI Taxonomy" id="188932"/>
    <lineage>
        <taxon>Bacteria</taxon>
        <taxon>Pseudomonadati</taxon>
        <taxon>Bacteroidota</taxon>
        <taxon>Sphingobacteriia</taxon>
        <taxon>Sphingobacteriales</taxon>
        <taxon>Sphingobacteriaceae</taxon>
        <taxon>Pedobacter</taxon>
    </lineage>
</organism>
<evidence type="ECO:0000313" key="9">
    <source>
        <dbReference type="Proteomes" id="UP000071561"/>
    </source>
</evidence>
<evidence type="ECO:0000313" key="7">
    <source>
        <dbReference type="EMBL" id="MBB5623249.1"/>
    </source>
</evidence>
<reference evidence="6 9" key="1">
    <citation type="submission" date="2016-03" db="EMBL/GenBank/DDBJ databases">
        <title>Complete genome sequence of Pedobacter cryoconitis PAMC 27485.</title>
        <authorList>
            <person name="Lee J."/>
            <person name="Kim O.-S."/>
        </authorList>
    </citation>
    <scope>NUCLEOTIDE SEQUENCE [LARGE SCALE GENOMIC DNA]</scope>
    <source>
        <strain evidence="6 9">PAMC 27485</strain>
    </source>
</reference>
<evidence type="ECO:0000313" key="11">
    <source>
        <dbReference type="Proteomes" id="UP000537718"/>
    </source>
</evidence>
<dbReference type="RefSeq" id="WP_068404334.1">
    <property type="nucleotide sequence ID" value="NZ_CP014504.1"/>
</dbReference>
<keyword evidence="2 4" id="KW-0689">Ribosomal protein</keyword>
<dbReference type="InterPro" id="IPR020574">
    <property type="entry name" value="Ribosomal_uS9_CS"/>
</dbReference>
<sequence>MSVTNTSGRRKTAVARIYMQEGNGTITVNSKDHKVYFPTLPLQYIVNQSFEVSELIGQYDVKVNVAGGGIKGQAEAVRLAIAKAIVEIDAEKKPALRAKGLMTRDMRMVERKKPGRKKARKKFQFSKR</sequence>
<dbReference type="InterPro" id="IPR000754">
    <property type="entry name" value="Ribosomal_uS9"/>
</dbReference>
<name>A0A127VHR3_9SPHI</name>
<dbReference type="Proteomes" id="UP000537718">
    <property type="component" value="Unassembled WGS sequence"/>
</dbReference>
<evidence type="ECO:0000256" key="3">
    <source>
        <dbReference type="ARBA" id="ARBA00023274"/>
    </source>
</evidence>
<reference evidence="8 10" key="2">
    <citation type="submission" date="2018-06" db="EMBL/GenBank/DDBJ databases">
        <title>Genomic Encyclopedia of Archaeal and Bacterial Type Strains, Phase II (KMG-II): from individual species to whole genera.</title>
        <authorList>
            <person name="Goeker M."/>
        </authorList>
    </citation>
    <scope>NUCLEOTIDE SEQUENCE [LARGE SCALE GENOMIC DNA]</scope>
    <source>
        <strain evidence="8 10">DSM 14825</strain>
    </source>
</reference>
<dbReference type="EMBL" id="QLLR01000003">
    <property type="protein sequence ID" value="RAJ34175.1"/>
    <property type="molecule type" value="Genomic_DNA"/>
</dbReference>
<protein>
    <recommendedName>
        <fullName evidence="5">30S ribosomal protein S9</fullName>
    </recommendedName>
</protein>
<dbReference type="PROSITE" id="PS00360">
    <property type="entry name" value="RIBOSOMAL_S9"/>
    <property type="match status" value="1"/>
</dbReference>
<dbReference type="AlphaFoldDB" id="A0A127VHR3"/>
<dbReference type="FunFam" id="3.30.230.10:FF:000001">
    <property type="entry name" value="30S ribosomal protein S9"/>
    <property type="match status" value="1"/>
</dbReference>
<dbReference type="PATRIC" id="fig|188932.3.peg.4170"/>
<accession>A0A127VHR3</accession>
<evidence type="ECO:0000313" key="6">
    <source>
        <dbReference type="EMBL" id="AMQ00866.1"/>
    </source>
</evidence>
<gene>
    <name evidence="6" type="ORF">AY601_4014</name>
    <name evidence="7" type="ORF">HDE69_004332</name>
    <name evidence="8" type="ORF">LY11_01066</name>
</gene>
<dbReference type="GO" id="GO:0003735">
    <property type="term" value="F:structural constituent of ribosome"/>
    <property type="evidence" value="ECO:0007669"/>
    <property type="project" value="InterPro"/>
</dbReference>
<dbReference type="InterPro" id="IPR014721">
    <property type="entry name" value="Ribsml_uS5_D2-typ_fold_subgr"/>
</dbReference>
<evidence type="ECO:0000256" key="5">
    <source>
        <dbReference type="RuleBase" id="RU003816"/>
    </source>
</evidence>
<dbReference type="STRING" id="188932.AY601_4014"/>